<evidence type="ECO:0000256" key="5">
    <source>
        <dbReference type="ARBA" id="ARBA00022840"/>
    </source>
</evidence>
<dbReference type="GO" id="GO:0005524">
    <property type="term" value="F:ATP binding"/>
    <property type="evidence" value="ECO:0007669"/>
    <property type="project" value="UniProtKB-UniRule"/>
</dbReference>
<keyword evidence="3 6" id="KW-0547">Nucleotide-binding</keyword>
<keyword evidence="1" id="KW-0723">Serine/threonine-protein kinase</keyword>
<name>A0A8K0N5I7_COCNU</name>
<evidence type="ECO:0000256" key="1">
    <source>
        <dbReference type="ARBA" id="ARBA00022527"/>
    </source>
</evidence>
<reference evidence="9" key="2">
    <citation type="submission" date="2019-07" db="EMBL/GenBank/DDBJ databases">
        <authorList>
            <person name="Yang Y."/>
            <person name="Bocs S."/>
            <person name="Baudouin L."/>
        </authorList>
    </citation>
    <scope>NUCLEOTIDE SEQUENCE</scope>
    <source>
        <tissue evidence="9">Spear leaf of Hainan Tall coconut</tissue>
    </source>
</reference>
<sequence length="868" mass="96131">MGRPRVSIPKWTRVGSGERKLDSLPKGWNKGCLPNLMPHSWDISTVPSRYKYQRIPDNHEATFNFLHLIEEWQLGFLWTGLQLGLKKRASNTKGFLSSRKVPQVSLITNTNLRPSFPASLNIFLVQTSIIIHGVPRPGKKGEMVEDRIFCAARLMPTTQALTSLGSPMIWNMTPSGPIPSPAHYPEYHGSPTSHPVLNHHQRLPHAVPPTSASPSQNQGCDEISCYEPLTSTPIGSPCGCVYPMQVKMDLGVAPYQLFSRIEELEVEVAAGTFLKQSQVRIMGAGASIRDPEMTTVTIDLVPLGENFDRMTALLTYDRFWQKKVQINTSIFGDYDVIYVHYPGLPSSPPPMSEGFLGPSVSGSQQYPFMVDVHHGKMQKMNAKTIALISLSSFILVLVCFGLVCIIWKWKKLGRPPIAIGPAIPPLTTRKTGIRSISSSSMASSTSVSFVSTLATRPPSVKTVSLAELEKATDNFSAKKVIGEGGFGCVYHGIMEDGSEVAIKLLTRGDQNGDREFIAEVEMLSRLHHRNLVKLIGICIDGHKRCLVYELVRNGSVESHLHGADKMKGPLDWDTRMKIALGAARGLAYLHEDSNPCVIHRDFKASNILLEDDFTPKVSDFGLARVASEGIHHISTQVMGTFGYVAPEYAMTGHLLVKSDVYSYGVVLLELLSGRKPVYMSEPQGPENLVNWARPLLTSKEGLEQLIDPSLNGKYDFDNMAKVAAIASLCVHTEASQRPFMGEAVQALKLMYNDMDETCDDSFSQREDSLGTDCDFGHDSSWWNGAAPRLTYGCASSFMTMEYGSDPTEEMQRPHSTSTLVGKLESLVGHNRSGPLRTKRQRQAFNRLRGSMSEHGNFRRNYGMDDYFI</sequence>
<keyword evidence="4 9" id="KW-0418">Kinase</keyword>
<evidence type="ECO:0000313" key="10">
    <source>
        <dbReference type="Proteomes" id="UP000797356"/>
    </source>
</evidence>
<evidence type="ECO:0000256" key="7">
    <source>
        <dbReference type="SAM" id="Phobius"/>
    </source>
</evidence>
<evidence type="ECO:0000313" key="9">
    <source>
        <dbReference type="EMBL" id="KAG1354784.1"/>
    </source>
</evidence>
<dbReference type="PANTHER" id="PTHR47989:SF40">
    <property type="entry name" value="RECEPTOR-LIKE SERINE_THREONINE-PROTEIN KINASE ALE2"/>
    <property type="match status" value="1"/>
</dbReference>
<keyword evidence="7" id="KW-1133">Transmembrane helix</keyword>
<dbReference type="Gene3D" id="3.30.200.20">
    <property type="entry name" value="Phosphorylase Kinase, domain 1"/>
    <property type="match status" value="1"/>
</dbReference>
<keyword evidence="7" id="KW-0812">Transmembrane</keyword>
<proteinExistence type="predicted"/>
<dbReference type="InterPro" id="IPR001245">
    <property type="entry name" value="Ser-Thr/Tyr_kinase_cat_dom"/>
</dbReference>
<dbReference type="PANTHER" id="PTHR47989">
    <property type="entry name" value="OS01G0750732 PROTEIN"/>
    <property type="match status" value="1"/>
</dbReference>
<reference evidence="9" key="1">
    <citation type="journal article" date="2017" name="Gigascience">
        <title>The genome draft of coconut (Cocos nucifera).</title>
        <authorList>
            <person name="Xiao Y."/>
            <person name="Xu P."/>
            <person name="Fan H."/>
            <person name="Baudouin L."/>
            <person name="Xia W."/>
            <person name="Bocs S."/>
            <person name="Xu J."/>
            <person name="Li Q."/>
            <person name="Guo A."/>
            <person name="Zhou L."/>
            <person name="Li J."/>
            <person name="Wu Y."/>
            <person name="Ma Z."/>
            <person name="Armero A."/>
            <person name="Issali A.E."/>
            <person name="Liu N."/>
            <person name="Peng M."/>
            <person name="Yang Y."/>
        </authorList>
    </citation>
    <scope>NUCLEOTIDE SEQUENCE</scope>
    <source>
        <tissue evidence="9">Spear leaf of Hainan Tall coconut</tissue>
    </source>
</reference>
<dbReference type="PROSITE" id="PS00107">
    <property type="entry name" value="PROTEIN_KINASE_ATP"/>
    <property type="match status" value="1"/>
</dbReference>
<dbReference type="PROSITE" id="PS00108">
    <property type="entry name" value="PROTEIN_KINASE_ST"/>
    <property type="match status" value="1"/>
</dbReference>
<gene>
    <name evidence="9" type="ORF">COCNU_07G008960</name>
</gene>
<dbReference type="FunFam" id="1.10.510.10:FF:000051">
    <property type="entry name" value="Receptor-like serine/threonine-protein kinase ALE2"/>
    <property type="match status" value="1"/>
</dbReference>
<protein>
    <submittedName>
        <fullName evidence="9">Receptor-like serine/threonine-protein kinase ALE2</fullName>
    </submittedName>
</protein>
<evidence type="ECO:0000256" key="3">
    <source>
        <dbReference type="ARBA" id="ARBA00022741"/>
    </source>
</evidence>
<dbReference type="InterPro" id="IPR008271">
    <property type="entry name" value="Ser/Thr_kinase_AS"/>
</dbReference>
<keyword evidence="5 6" id="KW-0067">ATP-binding</keyword>
<comment type="caution">
    <text evidence="9">The sequence shown here is derived from an EMBL/GenBank/DDBJ whole genome shotgun (WGS) entry which is preliminary data.</text>
</comment>
<dbReference type="Pfam" id="PF07714">
    <property type="entry name" value="PK_Tyr_Ser-Thr"/>
    <property type="match status" value="1"/>
</dbReference>
<keyword evidence="7" id="KW-0472">Membrane</keyword>
<keyword evidence="10" id="KW-1185">Reference proteome</keyword>
<accession>A0A8K0N5I7</accession>
<dbReference type="PROSITE" id="PS50011">
    <property type="entry name" value="PROTEIN_KINASE_DOM"/>
    <property type="match status" value="1"/>
</dbReference>
<feature type="transmembrane region" description="Helical" evidence="7">
    <location>
        <begin position="385"/>
        <end position="409"/>
    </location>
</feature>
<dbReference type="Gene3D" id="1.10.510.10">
    <property type="entry name" value="Transferase(Phosphotransferase) domain 1"/>
    <property type="match status" value="1"/>
</dbReference>
<dbReference type="EMBL" id="CM017878">
    <property type="protein sequence ID" value="KAG1354784.1"/>
    <property type="molecule type" value="Genomic_DNA"/>
</dbReference>
<dbReference type="InterPro" id="IPR057597">
    <property type="entry name" value="ALE2_N"/>
</dbReference>
<dbReference type="CDD" id="cd14066">
    <property type="entry name" value="STKc_IRAK"/>
    <property type="match status" value="1"/>
</dbReference>
<dbReference type="Pfam" id="PF23180">
    <property type="entry name" value="ALE2_N"/>
    <property type="match status" value="1"/>
</dbReference>
<dbReference type="GO" id="GO:0004674">
    <property type="term" value="F:protein serine/threonine kinase activity"/>
    <property type="evidence" value="ECO:0007669"/>
    <property type="project" value="UniProtKB-KW"/>
</dbReference>
<organism evidence="9 10">
    <name type="scientific">Cocos nucifera</name>
    <name type="common">Coconut palm</name>
    <dbReference type="NCBI Taxonomy" id="13894"/>
    <lineage>
        <taxon>Eukaryota</taxon>
        <taxon>Viridiplantae</taxon>
        <taxon>Streptophyta</taxon>
        <taxon>Embryophyta</taxon>
        <taxon>Tracheophyta</taxon>
        <taxon>Spermatophyta</taxon>
        <taxon>Magnoliopsida</taxon>
        <taxon>Liliopsida</taxon>
        <taxon>Arecaceae</taxon>
        <taxon>Arecoideae</taxon>
        <taxon>Cocoseae</taxon>
        <taxon>Attaleinae</taxon>
        <taxon>Cocos</taxon>
    </lineage>
</organism>
<dbReference type="AlphaFoldDB" id="A0A8K0N5I7"/>
<dbReference type="Proteomes" id="UP000797356">
    <property type="component" value="Chromosome 7"/>
</dbReference>
<keyword evidence="9" id="KW-0675">Receptor</keyword>
<feature type="binding site" evidence="6">
    <location>
        <position position="503"/>
    </location>
    <ligand>
        <name>ATP</name>
        <dbReference type="ChEBI" id="CHEBI:30616"/>
    </ligand>
</feature>
<evidence type="ECO:0000256" key="2">
    <source>
        <dbReference type="ARBA" id="ARBA00022679"/>
    </source>
</evidence>
<evidence type="ECO:0000256" key="4">
    <source>
        <dbReference type="ARBA" id="ARBA00022777"/>
    </source>
</evidence>
<dbReference type="FunFam" id="3.30.200.20:FF:000146">
    <property type="entry name" value="receptor-like serine/threonine-protein kinase ALE2"/>
    <property type="match status" value="1"/>
</dbReference>
<keyword evidence="2" id="KW-0808">Transferase</keyword>
<evidence type="ECO:0000259" key="8">
    <source>
        <dbReference type="PROSITE" id="PS50011"/>
    </source>
</evidence>
<feature type="domain" description="Protein kinase" evidence="8">
    <location>
        <begin position="475"/>
        <end position="750"/>
    </location>
</feature>
<evidence type="ECO:0000256" key="6">
    <source>
        <dbReference type="PROSITE-ProRule" id="PRU10141"/>
    </source>
</evidence>
<dbReference type="SUPFAM" id="SSF56112">
    <property type="entry name" value="Protein kinase-like (PK-like)"/>
    <property type="match status" value="1"/>
</dbReference>
<dbReference type="InterPro" id="IPR000719">
    <property type="entry name" value="Prot_kinase_dom"/>
</dbReference>
<dbReference type="InterPro" id="IPR017441">
    <property type="entry name" value="Protein_kinase_ATP_BS"/>
</dbReference>
<dbReference type="OrthoDB" id="1901798at2759"/>
<dbReference type="InterPro" id="IPR011009">
    <property type="entry name" value="Kinase-like_dom_sf"/>
</dbReference>